<dbReference type="InterPro" id="IPR012133">
    <property type="entry name" value="Alpha-hydoxy_acid_DH_FMN"/>
</dbReference>
<feature type="binding site" evidence="7">
    <location>
        <position position="131"/>
    </location>
    <ligand>
        <name>FMN</name>
        <dbReference type="ChEBI" id="CHEBI:58210"/>
    </ligand>
</feature>
<dbReference type="EMBL" id="FXXP01000002">
    <property type="protein sequence ID" value="SMX29006.1"/>
    <property type="molecule type" value="Genomic_DNA"/>
</dbReference>
<evidence type="ECO:0000259" key="8">
    <source>
        <dbReference type="PROSITE" id="PS51349"/>
    </source>
</evidence>
<evidence type="ECO:0000313" key="9">
    <source>
        <dbReference type="EMBL" id="SMX29006.1"/>
    </source>
</evidence>
<keyword evidence="2 7" id="KW-0285">Flavoprotein</keyword>
<evidence type="ECO:0000256" key="6">
    <source>
        <dbReference type="PIRSR" id="PIRSR000138-1"/>
    </source>
</evidence>
<feature type="binding site" evidence="7">
    <location>
        <position position="180"/>
    </location>
    <ligand>
        <name>FMN</name>
        <dbReference type="ChEBI" id="CHEBI:58210"/>
    </ligand>
</feature>
<evidence type="ECO:0000256" key="3">
    <source>
        <dbReference type="ARBA" id="ARBA00022643"/>
    </source>
</evidence>
<feature type="binding site" evidence="7">
    <location>
        <position position="302"/>
    </location>
    <ligand>
        <name>glyoxylate</name>
        <dbReference type="ChEBI" id="CHEBI:36655"/>
    </ligand>
</feature>
<dbReference type="CDD" id="cd02809">
    <property type="entry name" value="alpha_hydroxyacid_oxid_FMN"/>
    <property type="match status" value="1"/>
</dbReference>
<dbReference type="InterPro" id="IPR013785">
    <property type="entry name" value="Aldolase_TIM"/>
</dbReference>
<gene>
    <name evidence="9" type="primary">lldD_1</name>
    <name evidence="9" type="ORF">TRP8649_03134</name>
</gene>
<feature type="active site" description="Proton acceptor" evidence="6">
    <location>
        <position position="299"/>
    </location>
</feature>
<feature type="domain" description="FMN hydroxy acid dehydrogenase" evidence="8">
    <location>
        <begin position="23"/>
        <end position="399"/>
    </location>
</feature>
<dbReference type="AlphaFoldDB" id="A0A238JGS9"/>
<dbReference type="SUPFAM" id="SSF51395">
    <property type="entry name" value="FMN-linked oxidoreductases"/>
    <property type="match status" value="1"/>
</dbReference>
<keyword evidence="3 7" id="KW-0288">FMN</keyword>
<dbReference type="PIRSF" id="PIRSF000138">
    <property type="entry name" value="Al-hdrx_acd_dh"/>
    <property type="match status" value="1"/>
</dbReference>
<dbReference type="InterPro" id="IPR037396">
    <property type="entry name" value="FMN_HAD"/>
</dbReference>
<feature type="binding site" evidence="7">
    <location>
        <position position="297"/>
    </location>
    <ligand>
        <name>FMN</name>
        <dbReference type="ChEBI" id="CHEBI:58210"/>
    </ligand>
</feature>
<feature type="binding site" evidence="7">
    <location>
        <begin position="353"/>
        <end position="354"/>
    </location>
    <ligand>
        <name>FMN</name>
        <dbReference type="ChEBI" id="CHEBI:58210"/>
    </ligand>
</feature>
<dbReference type="Gene3D" id="3.20.20.70">
    <property type="entry name" value="Aldolase class I"/>
    <property type="match status" value="1"/>
</dbReference>
<feature type="binding site" evidence="7">
    <location>
        <position position="299"/>
    </location>
    <ligand>
        <name>glyoxylate</name>
        <dbReference type="ChEBI" id="CHEBI:36655"/>
    </ligand>
</feature>
<dbReference type="EC" id="1.1.2.3" evidence="9"/>
<dbReference type="PROSITE" id="PS51349">
    <property type="entry name" value="FMN_HYDROXY_ACID_DH_2"/>
    <property type="match status" value="1"/>
</dbReference>
<evidence type="ECO:0000256" key="5">
    <source>
        <dbReference type="ARBA" id="ARBA00024042"/>
    </source>
</evidence>
<feature type="binding site" evidence="7">
    <location>
        <position position="152"/>
    </location>
    <ligand>
        <name>FMN</name>
        <dbReference type="ChEBI" id="CHEBI:58210"/>
    </ligand>
</feature>
<keyword evidence="10" id="KW-1185">Reference proteome</keyword>
<feature type="binding site" evidence="7">
    <location>
        <position position="154"/>
    </location>
    <ligand>
        <name>glyoxylate</name>
        <dbReference type="ChEBI" id="CHEBI:36655"/>
    </ligand>
</feature>
<evidence type="ECO:0000256" key="1">
    <source>
        <dbReference type="ARBA" id="ARBA00001917"/>
    </source>
</evidence>
<dbReference type="GO" id="GO:0004460">
    <property type="term" value="F:L-lactate dehydrogenase (cytochrome) activity"/>
    <property type="evidence" value="ECO:0007669"/>
    <property type="project" value="UniProtKB-EC"/>
</dbReference>
<comment type="cofactor">
    <cofactor evidence="1">
        <name>FMN</name>
        <dbReference type="ChEBI" id="CHEBI:58210"/>
    </cofactor>
</comment>
<protein>
    <submittedName>
        <fullName evidence="9">L-lactate dehydrogenase [cytochrome]</fullName>
        <ecNumber evidence="9">1.1.2.3</ecNumber>
    </submittedName>
</protein>
<keyword evidence="4 9" id="KW-0560">Oxidoreductase</keyword>
<evidence type="ECO:0000256" key="2">
    <source>
        <dbReference type="ARBA" id="ARBA00022630"/>
    </source>
</evidence>
<evidence type="ECO:0000256" key="4">
    <source>
        <dbReference type="ARBA" id="ARBA00023002"/>
    </source>
</evidence>
<dbReference type="Proteomes" id="UP000225972">
    <property type="component" value="Unassembled WGS sequence"/>
</dbReference>
<evidence type="ECO:0000313" key="10">
    <source>
        <dbReference type="Proteomes" id="UP000225972"/>
    </source>
</evidence>
<comment type="similarity">
    <text evidence="5">Belongs to the FMN-dependent alpha-hydroxy acid dehydrogenase family.</text>
</comment>
<feature type="binding site" evidence="7">
    <location>
        <position position="189"/>
    </location>
    <ligand>
        <name>glyoxylate</name>
        <dbReference type="ChEBI" id="CHEBI:36655"/>
    </ligand>
</feature>
<accession>A0A238JGS9</accession>
<name>A0A238JGS9_9RHOB</name>
<dbReference type="PANTHER" id="PTHR10578:SF107">
    <property type="entry name" value="2-HYDROXYACID OXIDASE 1"/>
    <property type="match status" value="1"/>
</dbReference>
<proteinExistence type="inferred from homology"/>
<dbReference type="PANTHER" id="PTHR10578">
    <property type="entry name" value="S -2-HYDROXY-ACID OXIDASE-RELATED"/>
    <property type="match status" value="1"/>
</dbReference>
<reference evidence="10" key="1">
    <citation type="submission" date="2017-05" db="EMBL/GenBank/DDBJ databases">
        <authorList>
            <person name="Rodrigo-Torres L."/>
            <person name="Arahal R. D."/>
            <person name="Lucena T."/>
        </authorList>
    </citation>
    <scope>NUCLEOTIDE SEQUENCE [LARGE SCALE GENOMIC DNA]</scope>
    <source>
        <strain evidence="10">CECT 8649</strain>
    </source>
</reference>
<dbReference type="InterPro" id="IPR000262">
    <property type="entry name" value="FMN-dep_DH"/>
</dbReference>
<dbReference type="Pfam" id="PF01070">
    <property type="entry name" value="FMN_dh"/>
    <property type="match status" value="1"/>
</dbReference>
<feature type="binding site" evidence="7">
    <location>
        <position position="49"/>
    </location>
    <ligand>
        <name>glyoxylate</name>
        <dbReference type="ChEBI" id="CHEBI:36655"/>
    </ligand>
</feature>
<sequence>MNSGKASERLDSCREWRANAVMDLDLSYPAISDLRRRARRRIPHFAFEYLDSATGAELQAQRNRDALDAVLFMPDILKGPQQPVFETSFLGQTYTRPFGIAPVGMSGLMWPGMEAILARYAQEARIPYGLSTVATRLPEEIGPLAGDMGWFQLYCPADPEIRRDMLRRARKAGFTKLVFTVDVPDDSRRERQRRAKLTLPPKITPRVIWEVLTHPLWSLGTLQTGAPRLRLPESYVDTTQARSSLHHAGHIIRGTPDWDTLSALREEWPGDLIVKGVLCTDAAQRLVKAGVDALWVSNHTGRQFEPGPASIHMLPKIRAAVGPDVPLLFDSGIASGMDILRALALGADFVMLGRAWHYAVAALGSAGPAHLTHILSEDMKLNMAQIGVERFEQLSERLI</sequence>
<dbReference type="GO" id="GO:0010181">
    <property type="term" value="F:FMN binding"/>
    <property type="evidence" value="ECO:0007669"/>
    <property type="project" value="InterPro"/>
</dbReference>
<feature type="binding site" evidence="7">
    <location>
        <begin position="102"/>
        <end position="104"/>
    </location>
    <ligand>
        <name>FMN</name>
        <dbReference type="ChEBI" id="CHEBI:58210"/>
    </ligand>
</feature>
<evidence type="ECO:0000256" key="7">
    <source>
        <dbReference type="PIRSR" id="PIRSR000138-2"/>
    </source>
</evidence>
<organism evidence="9 10">
    <name type="scientific">Pelagimonas phthalicica</name>
    <dbReference type="NCBI Taxonomy" id="1037362"/>
    <lineage>
        <taxon>Bacteria</taxon>
        <taxon>Pseudomonadati</taxon>
        <taxon>Pseudomonadota</taxon>
        <taxon>Alphaproteobacteria</taxon>
        <taxon>Rhodobacterales</taxon>
        <taxon>Roseobacteraceae</taxon>
        <taxon>Pelagimonas</taxon>
    </lineage>
</organism>
<feature type="binding site" evidence="7">
    <location>
        <position position="275"/>
    </location>
    <ligand>
        <name>FMN</name>
        <dbReference type="ChEBI" id="CHEBI:58210"/>
    </ligand>
</feature>